<feature type="domain" description="RanBP2-type" evidence="22">
    <location>
        <begin position="792"/>
        <end position="821"/>
    </location>
</feature>
<feature type="domain" description="RanBP2-type" evidence="22">
    <location>
        <begin position="606"/>
        <end position="635"/>
    </location>
</feature>
<evidence type="ECO:0000256" key="12">
    <source>
        <dbReference type="ARBA" id="ARBA00023125"/>
    </source>
</evidence>
<dbReference type="Pfam" id="PF00641">
    <property type="entry name" value="Zn_ribbon_RanBP"/>
    <property type="match status" value="5"/>
</dbReference>
<keyword evidence="8" id="KW-0509">mRNA transport</keyword>
<evidence type="ECO:0000256" key="5">
    <source>
        <dbReference type="ARBA" id="ARBA00022723"/>
    </source>
</evidence>
<keyword evidence="13" id="KW-0906">Nuclear pore complex</keyword>
<comment type="caution">
    <text evidence="23">The sequence shown here is derived from an EMBL/GenBank/DDBJ whole genome shotgun (WGS) entry which is preliminary data.</text>
</comment>
<feature type="region of interest" description="Disordered" evidence="21">
    <location>
        <begin position="1257"/>
        <end position="1278"/>
    </location>
</feature>
<feature type="domain" description="RanBP2-type" evidence="22">
    <location>
        <begin position="646"/>
        <end position="675"/>
    </location>
</feature>
<keyword evidence="9" id="KW-0862">Zinc</keyword>
<dbReference type="SMART" id="SM00547">
    <property type="entry name" value="ZnF_RBZ"/>
    <property type="match status" value="5"/>
</dbReference>
<keyword evidence="11" id="KW-0811">Translocation</keyword>
<dbReference type="PROSITE" id="PS01358">
    <property type="entry name" value="ZF_RANBP2_1"/>
    <property type="match status" value="5"/>
</dbReference>
<evidence type="ECO:0000256" key="8">
    <source>
        <dbReference type="ARBA" id="ARBA00022816"/>
    </source>
</evidence>
<evidence type="ECO:0000256" key="4">
    <source>
        <dbReference type="ARBA" id="ARBA00022448"/>
    </source>
</evidence>
<dbReference type="InterPro" id="IPR001876">
    <property type="entry name" value="Znf_RanBP2"/>
</dbReference>
<dbReference type="Pfam" id="PF08604">
    <property type="entry name" value="Nup153"/>
    <property type="match status" value="1"/>
</dbReference>
<evidence type="ECO:0000256" key="9">
    <source>
        <dbReference type="ARBA" id="ARBA00022833"/>
    </source>
</evidence>
<evidence type="ECO:0000256" key="14">
    <source>
        <dbReference type="ARBA" id="ARBA00023136"/>
    </source>
</evidence>
<dbReference type="EMBL" id="JANEYG010000002">
    <property type="protein sequence ID" value="KAJ8924665.1"/>
    <property type="molecule type" value="Genomic_DNA"/>
</dbReference>
<feature type="compositionally biased region" description="Polar residues" evidence="21">
    <location>
        <begin position="120"/>
        <end position="144"/>
    </location>
</feature>
<keyword evidence="6" id="KW-0677">Repeat</keyword>
<evidence type="ECO:0000256" key="13">
    <source>
        <dbReference type="ARBA" id="ARBA00023132"/>
    </source>
</evidence>
<keyword evidence="12" id="KW-0238">DNA-binding</keyword>
<sequence length="1278" mass="137188">MERDINDSVVHTPNSKESESDKSFVGKVKSIINSTPLSKWFGKQEDNKSVIRKHEEVFDDEDSSAIQPPSKKAKLPINEQRNSCSRSSIHFNENCIPATNSVPSNIFSKVPEPVAGPSGIKSQKLLSGASTSTSTRHTFNNNELLNGHSDSEESTSGYSSVARIGSKEQVCESQESSKQASPTQTSPSNTRSLFHKSCSSSNRSLFAERSLIPNMNTSLSSRRPTFNASTFGSPNFVDKTISTKRIIDSPFYNGKTIYGGASAYGRALGRSSQDLRSSLRNSVQIKPVNKTTENRSLVLGKTARRILDTIEQYSSPINDAKKIPIVSKKARQDGLLTKYIGANPYRLRETKIASNKELQVPTVPDLLKMKMRLQESTEAVKKIANSSKSDLNTEYYKLPTKESDKEKHTGKIKTKVTSVRQKQPHNETVGQVDLPPVSLPITSLPKFDFVLTPPSSTKDSSESRSQTCKTTKQPPASKLFNTQSSPKTVQSITTVQKETRTTTTTSVTEYKFSNPLVIANNVKSVVAINDFKFSDPHMCTKNKSDTAFNFKMPENKLPNLLPTKNVNRDKSPVKTANELKSGSVMDVLGKKSSGKNDSLLDKFKPVEGTWECSVCLIRNQPDKTKCAACESPRTGSVSLLDKFKPVEGTWECSVCLIRNQPDKMKCAACESPRTGSVSLLDKFKPVEGTWECSVCLIRNQPDKTKCAACESPKTGSAKQTETSFGSQFKLSSDKWECSSCMVYNRKEATKCVACETPKPNPTSGIPPLNFGSKKPASNQGAQSGFGNAFKVKSDEWECGTCMVRNKAANTKCQCCETPNPKSVSSNAPPAALSNDTKPIASFNFGIDKAAATTFTFGIPVTAPDALPKTETQAASIFGKNPNPVSTTTGSFTFGVPTTTQNSSKIAEASPVETPKTSVTSTTVLTSNPLVNVKETEKKAENAQQTLFKFGVKTPSTTISDNKSVDTIKSISSTPSSTSNNNKSATFNFKPTTINGEVVLFGNNNKQDKVTPAITSPAAFTFGSKTAAVAATAEPSLAATTKPLFNFASSTENTSAASTNLVTPSLNNGFVSSTSTPSFGAGFQKPVSNSTEIKPFTFNSTVKDSTEPASKVSMFSFGQSATGASTNATKSSGFNFNSSAPAPTFQFTGGKTENNVFNTTPANNNIFGASTTNANAQNGMFNFGNMASNNSNQKAGFSFGAAVNNVVASGAQPTNTGFNFGAAAATFTPPTGGFNFSAAAKPTFNFTDGSVAAFTAQPAADASNPMPRKIKRAVRRTQR</sequence>
<evidence type="ECO:0000313" key="23">
    <source>
        <dbReference type="EMBL" id="KAJ8924665.1"/>
    </source>
</evidence>
<dbReference type="SUPFAM" id="SSF90209">
    <property type="entry name" value="Ran binding protein zinc finger-like"/>
    <property type="match status" value="5"/>
</dbReference>
<feature type="domain" description="RanBP2-type" evidence="22">
    <location>
        <begin position="731"/>
        <end position="760"/>
    </location>
</feature>
<dbReference type="GO" id="GO:0017056">
    <property type="term" value="F:structural constituent of nuclear pore"/>
    <property type="evidence" value="ECO:0007669"/>
    <property type="project" value="TreeGrafter"/>
</dbReference>
<evidence type="ECO:0000256" key="18">
    <source>
        <dbReference type="ARBA" id="ARBA00078197"/>
    </source>
</evidence>
<evidence type="ECO:0000256" key="6">
    <source>
        <dbReference type="ARBA" id="ARBA00022737"/>
    </source>
</evidence>
<dbReference type="GO" id="GO:0008139">
    <property type="term" value="F:nuclear localization sequence binding"/>
    <property type="evidence" value="ECO:0007669"/>
    <property type="project" value="TreeGrafter"/>
</dbReference>
<comment type="cofactor">
    <cofactor evidence="1">
        <name>Zn(2+)</name>
        <dbReference type="ChEBI" id="CHEBI:29105"/>
    </cofactor>
</comment>
<proteinExistence type="inferred from homology"/>
<dbReference type="GO" id="GO:0008270">
    <property type="term" value="F:zinc ion binding"/>
    <property type="evidence" value="ECO:0007669"/>
    <property type="project" value="UniProtKB-KW"/>
</dbReference>
<evidence type="ECO:0000256" key="3">
    <source>
        <dbReference type="ARBA" id="ARBA00004567"/>
    </source>
</evidence>
<feature type="region of interest" description="Disordered" evidence="21">
    <location>
        <begin position="57"/>
        <end position="81"/>
    </location>
</feature>
<dbReference type="Gene3D" id="4.10.1060.10">
    <property type="entry name" value="Zinc finger, RanBP2-type"/>
    <property type="match status" value="5"/>
</dbReference>
<feature type="region of interest" description="Disordered" evidence="21">
    <location>
        <begin position="114"/>
        <end position="196"/>
    </location>
</feature>
<dbReference type="InterPro" id="IPR013913">
    <property type="entry name" value="Nup153_N"/>
</dbReference>
<evidence type="ECO:0000256" key="11">
    <source>
        <dbReference type="ARBA" id="ARBA00023010"/>
    </source>
</evidence>
<reference evidence="23 24" key="1">
    <citation type="journal article" date="2023" name="Insect Mol. Biol.">
        <title>Genome sequencing provides insights into the evolution of gene families encoding plant cell wall-degrading enzymes in longhorned beetles.</title>
        <authorList>
            <person name="Shin N.R."/>
            <person name="Okamura Y."/>
            <person name="Kirsch R."/>
            <person name="Pauchet Y."/>
        </authorList>
    </citation>
    <scope>NUCLEOTIDE SEQUENCE [LARGE SCALE GENOMIC DNA]</scope>
    <source>
        <strain evidence="23">EAD_L_NR</strain>
    </source>
</reference>
<dbReference type="GO" id="GO:0006405">
    <property type="term" value="P:RNA export from nucleus"/>
    <property type="evidence" value="ECO:0007669"/>
    <property type="project" value="TreeGrafter"/>
</dbReference>
<dbReference type="PANTHER" id="PTHR23193:SF23">
    <property type="entry name" value="NUCLEAR PORE COMPLEX PROTEIN NUP153"/>
    <property type="match status" value="1"/>
</dbReference>
<evidence type="ECO:0000256" key="2">
    <source>
        <dbReference type="ARBA" id="ARBA00004126"/>
    </source>
</evidence>
<feature type="domain" description="RanBP2-type" evidence="22">
    <location>
        <begin position="686"/>
        <end position="715"/>
    </location>
</feature>
<evidence type="ECO:0000256" key="17">
    <source>
        <dbReference type="ARBA" id="ARBA00068609"/>
    </source>
</evidence>
<dbReference type="GO" id="GO:0003677">
    <property type="term" value="F:DNA binding"/>
    <property type="evidence" value="ECO:0007669"/>
    <property type="project" value="UniProtKB-KW"/>
</dbReference>
<organism evidence="23 24">
    <name type="scientific">Exocentrus adspersus</name>
    <dbReference type="NCBI Taxonomy" id="1586481"/>
    <lineage>
        <taxon>Eukaryota</taxon>
        <taxon>Metazoa</taxon>
        <taxon>Ecdysozoa</taxon>
        <taxon>Arthropoda</taxon>
        <taxon>Hexapoda</taxon>
        <taxon>Insecta</taxon>
        <taxon>Pterygota</taxon>
        <taxon>Neoptera</taxon>
        <taxon>Endopterygota</taxon>
        <taxon>Coleoptera</taxon>
        <taxon>Polyphaga</taxon>
        <taxon>Cucujiformia</taxon>
        <taxon>Chrysomeloidea</taxon>
        <taxon>Cerambycidae</taxon>
        <taxon>Lamiinae</taxon>
        <taxon>Acanthocinini</taxon>
        <taxon>Exocentrus</taxon>
    </lineage>
</organism>
<keyword evidence="24" id="KW-1185">Reference proteome</keyword>
<feature type="region of interest" description="Disordered" evidence="21">
    <location>
        <begin position="898"/>
        <end position="918"/>
    </location>
</feature>
<keyword evidence="10" id="KW-0653">Protein transport</keyword>
<dbReference type="InterPro" id="IPR036443">
    <property type="entry name" value="Znf_RanBP2_sf"/>
</dbReference>
<dbReference type="GO" id="GO:0031965">
    <property type="term" value="C:nuclear membrane"/>
    <property type="evidence" value="ECO:0007669"/>
    <property type="project" value="UniProtKB-SubCell"/>
</dbReference>
<name>A0AAV8WF07_9CUCU</name>
<dbReference type="AlphaFoldDB" id="A0AAV8WF07"/>
<evidence type="ECO:0000256" key="10">
    <source>
        <dbReference type="ARBA" id="ARBA00022927"/>
    </source>
</evidence>
<feature type="compositionally biased region" description="Basic and acidic residues" evidence="21">
    <location>
        <begin position="14"/>
        <end position="23"/>
    </location>
</feature>
<evidence type="ECO:0000256" key="1">
    <source>
        <dbReference type="ARBA" id="ARBA00001947"/>
    </source>
</evidence>
<feature type="compositionally biased region" description="Polar residues" evidence="21">
    <location>
        <begin position="171"/>
        <end position="196"/>
    </location>
</feature>
<gene>
    <name evidence="23" type="ORF">NQ315_000816</name>
</gene>
<evidence type="ECO:0000256" key="16">
    <source>
        <dbReference type="ARBA" id="ARBA00060842"/>
    </source>
</evidence>
<keyword evidence="4" id="KW-0813">Transport</keyword>
<feature type="compositionally biased region" description="Low complexity" evidence="21">
    <location>
        <begin position="909"/>
        <end position="918"/>
    </location>
</feature>
<evidence type="ECO:0000256" key="15">
    <source>
        <dbReference type="ARBA" id="ARBA00023242"/>
    </source>
</evidence>
<keyword evidence="7 20" id="KW-0863">Zinc-finger</keyword>
<accession>A0AAV8WF07</accession>
<protein>
    <recommendedName>
        <fullName evidence="17">Nuclear pore complex protein Nup153</fullName>
    </recommendedName>
    <alternativeName>
        <fullName evidence="19">153 kDa nucleoporin</fullName>
    </alternativeName>
    <alternativeName>
        <fullName evidence="18">Nucleoporin Nup153</fullName>
    </alternativeName>
</protein>
<feature type="compositionally biased region" description="Basic residues" evidence="21">
    <location>
        <begin position="1267"/>
        <end position="1278"/>
    </location>
</feature>
<keyword evidence="5" id="KW-0479">Metal-binding</keyword>
<dbReference type="Proteomes" id="UP001159042">
    <property type="component" value="Unassembled WGS sequence"/>
</dbReference>
<dbReference type="FunFam" id="4.10.1060.10:FF:000001">
    <property type="entry name" value="Nuclear pore complex protein Nup153"/>
    <property type="match status" value="4"/>
</dbReference>
<dbReference type="InterPro" id="IPR026054">
    <property type="entry name" value="Nucleoporin"/>
</dbReference>
<keyword evidence="15" id="KW-0539">Nucleus</keyword>
<evidence type="ECO:0000256" key="20">
    <source>
        <dbReference type="PROSITE-ProRule" id="PRU00322"/>
    </source>
</evidence>
<evidence type="ECO:0000256" key="19">
    <source>
        <dbReference type="ARBA" id="ARBA00079437"/>
    </source>
</evidence>
<comment type="similarity">
    <text evidence="16">Belongs to the NUP153 family.</text>
</comment>
<dbReference type="PROSITE" id="PS50199">
    <property type="entry name" value="ZF_RANBP2_2"/>
    <property type="match status" value="5"/>
</dbReference>
<dbReference type="GO" id="GO:0051028">
    <property type="term" value="P:mRNA transport"/>
    <property type="evidence" value="ECO:0007669"/>
    <property type="project" value="UniProtKB-KW"/>
</dbReference>
<dbReference type="PANTHER" id="PTHR23193">
    <property type="entry name" value="NUCLEAR PORE COMPLEX PROTEIN NUP"/>
    <property type="match status" value="1"/>
</dbReference>
<comment type="subcellular location">
    <subcellularLocation>
        <location evidence="2">Nucleus membrane</location>
    </subcellularLocation>
    <subcellularLocation>
        <location evidence="3">Nucleus</location>
        <location evidence="3">Nuclear pore complex</location>
    </subcellularLocation>
</comment>
<evidence type="ECO:0000256" key="21">
    <source>
        <dbReference type="SAM" id="MobiDB-lite"/>
    </source>
</evidence>
<feature type="compositionally biased region" description="Polar residues" evidence="21">
    <location>
        <begin position="453"/>
        <end position="485"/>
    </location>
</feature>
<dbReference type="GO" id="GO:0006606">
    <property type="term" value="P:protein import into nucleus"/>
    <property type="evidence" value="ECO:0007669"/>
    <property type="project" value="TreeGrafter"/>
</dbReference>
<evidence type="ECO:0000313" key="24">
    <source>
        <dbReference type="Proteomes" id="UP001159042"/>
    </source>
</evidence>
<feature type="region of interest" description="Disordered" evidence="21">
    <location>
        <begin position="1"/>
        <end position="23"/>
    </location>
</feature>
<evidence type="ECO:0000256" key="7">
    <source>
        <dbReference type="ARBA" id="ARBA00022771"/>
    </source>
</evidence>
<evidence type="ECO:0000259" key="22">
    <source>
        <dbReference type="PROSITE" id="PS50199"/>
    </source>
</evidence>
<feature type="region of interest" description="Disordered" evidence="21">
    <location>
        <begin position="452"/>
        <end position="485"/>
    </location>
</feature>
<keyword evidence="14" id="KW-0472">Membrane</keyword>
<dbReference type="GO" id="GO:0005643">
    <property type="term" value="C:nuclear pore"/>
    <property type="evidence" value="ECO:0007669"/>
    <property type="project" value="UniProtKB-SubCell"/>
</dbReference>